<dbReference type="PANTHER" id="PTHR13610:SF11">
    <property type="entry name" value="METHYLTRANSFERASE DOMAIN-CONTAINING PROTEIN"/>
    <property type="match status" value="1"/>
</dbReference>
<dbReference type="PANTHER" id="PTHR13610">
    <property type="entry name" value="METHYLTRANSFERASE DOMAIN-CONTAINING PROTEIN"/>
    <property type="match status" value="1"/>
</dbReference>
<keyword evidence="7" id="KW-1185">Reference proteome</keyword>
<comment type="caution">
    <text evidence="6">The sequence shown here is derived from an EMBL/GenBank/DDBJ whole genome shotgun (WGS) entry which is preliminary data.</text>
</comment>
<keyword evidence="2" id="KW-0808">Transferase</keyword>
<sequence>MFHWRLWLHASRTFWCLLPFLTPSAVRAETHAQCEQQFAPRSGEPGKDVMWVATIDELVTSMLRAAGVTNKDRVIDLGSGDGKIPIAAAKQFGASALGIEYNPQLVELAQCHARVEQLTDKVQFKQGDIFKTDFSTATVLTLYLGPTLNLKLRPTILNMRPGTRVVSNTFDMGEWQPDEVIGSAVGNTRALLWIVPAHVAGEWRFTEVGGTASFNVELRQNFQRLDASPANGAQLAVREGRLDGNRVQIVVSGLDRQPTKLIGEVSGERILAADVKDGGVVRRFVGTRL</sequence>
<dbReference type="CDD" id="cd02440">
    <property type="entry name" value="AdoMet_MTases"/>
    <property type="match status" value="1"/>
</dbReference>
<keyword evidence="1 6" id="KW-0489">Methyltransferase</keyword>
<dbReference type="Proteomes" id="UP001595904">
    <property type="component" value="Unassembled WGS sequence"/>
</dbReference>
<dbReference type="SUPFAM" id="SSF53335">
    <property type="entry name" value="S-adenosyl-L-methionine-dependent methyltransferases"/>
    <property type="match status" value="1"/>
</dbReference>
<organism evidence="6 7">
    <name type="scientific">Steroidobacter flavus</name>
    <dbReference type="NCBI Taxonomy" id="1842136"/>
    <lineage>
        <taxon>Bacteria</taxon>
        <taxon>Pseudomonadati</taxon>
        <taxon>Pseudomonadota</taxon>
        <taxon>Gammaproteobacteria</taxon>
        <taxon>Steroidobacterales</taxon>
        <taxon>Steroidobacteraceae</taxon>
        <taxon>Steroidobacter</taxon>
    </lineage>
</organism>
<proteinExistence type="predicted"/>
<accession>A0ABV8SP87</accession>
<reference evidence="7" key="1">
    <citation type="journal article" date="2019" name="Int. J. Syst. Evol. Microbiol.">
        <title>The Global Catalogue of Microorganisms (GCM) 10K type strain sequencing project: providing services to taxonomists for standard genome sequencing and annotation.</title>
        <authorList>
            <consortium name="The Broad Institute Genomics Platform"/>
            <consortium name="The Broad Institute Genome Sequencing Center for Infectious Disease"/>
            <person name="Wu L."/>
            <person name="Ma J."/>
        </authorList>
    </citation>
    <scope>NUCLEOTIDE SEQUENCE [LARGE SCALE GENOMIC DNA]</scope>
    <source>
        <strain evidence="7">CGMCC 1.10759</strain>
    </source>
</reference>
<dbReference type="InterPro" id="IPR029063">
    <property type="entry name" value="SAM-dependent_MTases_sf"/>
</dbReference>
<evidence type="ECO:0000256" key="4">
    <source>
        <dbReference type="SAM" id="SignalP"/>
    </source>
</evidence>
<evidence type="ECO:0000256" key="3">
    <source>
        <dbReference type="ARBA" id="ARBA00022691"/>
    </source>
</evidence>
<dbReference type="InterPro" id="IPR025714">
    <property type="entry name" value="Methyltranfer_dom"/>
</dbReference>
<dbReference type="GO" id="GO:0032259">
    <property type="term" value="P:methylation"/>
    <property type="evidence" value="ECO:0007669"/>
    <property type="project" value="UniProtKB-KW"/>
</dbReference>
<dbReference type="RefSeq" id="WP_380596493.1">
    <property type="nucleotide sequence ID" value="NZ_JBHSDU010000003.1"/>
</dbReference>
<keyword evidence="4" id="KW-0732">Signal</keyword>
<gene>
    <name evidence="6" type="ORF">ACFPN2_10135</name>
</gene>
<evidence type="ECO:0000259" key="5">
    <source>
        <dbReference type="Pfam" id="PF13847"/>
    </source>
</evidence>
<evidence type="ECO:0000313" key="7">
    <source>
        <dbReference type="Proteomes" id="UP001595904"/>
    </source>
</evidence>
<dbReference type="GO" id="GO:0008168">
    <property type="term" value="F:methyltransferase activity"/>
    <property type="evidence" value="ECO:0007669"/>
    <property type="project" value="UniProtKB-KW"/>
</dbReference>
<dbReference type="InterPro" id="IPR026170">
    <property type="entry name" value="FAM173A/B"/>
</dbReference>
<evidence type="ECO:0000313" key="6">
    <source>
        <dbReference type="EMBL" id="MFC4309439.1"/>
    </source>
</evidence>
<feature type="chain" id="PRO_5046949614" evidence="4">
    <location>
        <begin position="29"/>
        <end position="289"/>
    </location>
</feature>
<feature type="domain" description="Methyltransferase" evidence="5">
    <location>
        <begin position="71"/>
        <end position="178"/>
    </location>
</feature>
<evidence type="ECO:0000256" key="1">
    <source>
        <dbReference type="ARBA" id="ARBA00022603"/>
    </source>
</evidence>
<dbReference type="Gene3D" id="3.40.50.150">
    <property type="entry name" value="Vaccinia Virus protein VP39"/>
    <property type="match status" value="1"/>
</dbReference>
<evidence type="ECO:0000256" key="2">
    <source>
        <dbReference type="ARBA" id="ARBA00022679"/>
    </source>
</evidence>
<keyword evidence="3" id="KW-0949">S-adenosyl-L-methionine</keyword>
<name>A0ABV8SP87_9GAMM</name>
<dbReference type="EMBL" id="JBHSDU010000003">
    <property type="protein sequence ID" value="MFC4309439.1"/>
    <property type="molecule type" value="Genomic_DNA"/>
</dbReference>
<dbReference type="Pfam" id="PF13847">
    <property type="entry name" value="Methyltransf_31"/>
    <property type="match status" value="1"/>
</dbReference>
<protein>
    <submittedName>
        <fullName evidence="6">Methyltransferase domain-containing protein</fullName>
    </submittedName>
</protein>
<feature type="signal peptide" evidence="4">
    <location>
        <begin position="1"/>
        <end position="28"/>
    </location>
</feature>